<dbReference type="RefSeq" id="WP_340331995.1">
    <property type="nucleotide sequence ID" value="NZ_JAZHOF010000011.1"/>
</dbReference>
<accession>A0AAW9RZC6</accession>
<comment type="caution">
    <text evidence="2">The sequence shown here is derived from an EMBL/GenBank/DDBJ whole genome shotgun (WGS) entry which is preliminary data.</text>
</comment>
<feature type="domain" description="VOC" evidence="1">
    <location>
        <begin position="8"/>
        <end position="133"/>
    </location>
</feature>
<dbReference type="EMBL" id="JAZHOF010000011">
    <property type="protein sequence ID" value="MEJ8574294.1"/>
    <property type="molecule type" value="Genomic_DNA"/>
</dbReference>
<dbReference type="SUPFAM" id="SSF54593">
    <property type="entry name" value="Glyoxalase/Bleomycin resistance protein/Dihydroxybiphenyl dioxygenase"/>
    <property type="match status" value="1"/>
</dbReference>
<dbReference type="Proteomes" id="UP001378188">
    <property type="component" value="Unassembled WGS sequence"/>
</dbReference>
<dbReference type="PANTHER" id="PTHR21366">
    <property type="entry name" value="GLYOXALASE FAMILY PROTEIN"/>
    <property type="match status" value="1"/>
</dbReference>
<evidence type="ECO:0000259" key="1">
    <source>
        <dbReference type="PROSITE" id="PS51819"/>
    </source>
</evidence>
<organism evidence="2 3">
    <name type="scientific">Microbaculum marinum</name>
    <dbReference type="NCBI Taxonomy" id="1764581"/>
    <lineage>
        <taxon>Bacteria</taxon>
        <taxon>Pseudomonadati</taxon>
        <taxon>Pseudomonadota</taxon>
        <taxon>Alphaproteobacteria</taxon>
        <taxon>Hyphomicrobiales</taxon>
        <taxon>Tepidamorphaceae</taxon>
        <taxon>Microbaculum</taxon>
    </lineage>
</organism>
<evidence type="ECO:0000313" key="3">
    <source>
        <dbReference type="Proteomes" id="UP001378188"/>
    </source>
</evidence>
<sequence>MSTPPLDGILETALYVDDLDEARAFYLTVMGLDEIFSDERMASLNVGEDRVLLLFRRGASAHTTEVPGGTIPPHDGAGPVHIAFAVDDGDLAAWEEHLERHDTPVEARTDWPERGTSIYFRDPDGHLLELASRRLWRRG</sequence>
<keyword evidence="3" id="KW-1185">Reference proteome</keyword>
<dbReference type="PANTHER" id="PTHR21366:SF22">
    <property type="entry name" value="VOC DOMAIN-CONTAINING PROTEIN"/>
    <property type="match status" value="1"/>
</dbReference>
<dbReference type="Gene3D" id="3.10.180.10">
    <property type="entry name" value="2,3-Dihydroxybiphenyl 1,2-Dioxygenase, domain 1"/>
    <property type="match status" value="1"/>
</dbReference>
<gene>
    <name evidence="2" type="ORF">V3328_22610</name>
</gene>
<dbReference type="InterPro" id="IPR029068">
    <property type="entry name" value="Glyas_Bleomycin-R_OHBP_Dase"/>
</dbReference>
<dbReference type="InterPro" id="IPR004360">
    <property type="entry name" value="Glyas_Fos-R_dOase_dom"/>
</dbReference>
<dbReference type="AlphaFoldDB" id="A0AAW9RZC6"/>
<dbReference type="Pfam" id="PF00903">
    <property type="entry name" value="Glyoxalase"/>
    <property type="match status" value="1"/>
</dbReference>
<reference evidence="2 3" key="1">
    <citation type="submission" date="2024-02" db="EMBL/GenBank/DDBJ databases">
        <title>Genome analysis and characterization of Microbaculum marinisediminis sp. nov., isolated from marine sediment.</title>
        <authorList>
            <person name="Du Z.-J."/>
            <person name="Ye Y.-Q."/>
            <person name="Zhang Z.-R."/>
            <person name="Yuan S.-M."/>
            <person name="Zhang X.-Y."/>
        </authorList>
    </citation>
    <scope>NUCLEOTIDE SEQUENCE [LARGE SCALE GENOMIC DNA]</scope>
    <source>
        <strain evidence="2 3">SDUM1044001</strain>
    </source>
</reference>
<dbReference type="PROSITE" id="PS51819">
    <property type="entry name" value="VOC"/>
    <property type="match status" value="1"/>
</dbReference>
<evidence type="ECO:0000313" key="2">
    <source>
        <dbReference type="EMBL" id="MEJ8574294.1"/>
    </source>
</evidence>
<protein>
    <submittedName>
        <fullName evidence="2">VOC family protein</fullName>
    </submittedName>
</protein>
<name>A0AAW9RZC6_9HYPH</name>
<proteinExistence type="predicted"/>
<dbReference type="InterPro" id="IPR050383">
    <property type="entry name" value="GlyoxalaseI/FosfomycinResist"/>
</dbReference>
<dbReference type="InterPro" id="IPR037523">
    <property type="entry name" value="VOC_core"/>
</dbReference>